<evidence type="ECO:0000256" key="1">
    <source>
        <dbReference type="SAM" id="MobiDB-lite"/>
    </source>
</evidence>
<reference evidence="2" key="1">
    <citation type="journal article" date="2020" name="New Phytol.">
        <title>Comparative genomics reveals dynamic genome evolution in host specialist ectomycorrhizal fungi.</title>
        <authorList>
            <person name="Lofgren L.A."/>
            <person name="Nguyen N.H."/>
            <person name="Vilgalys R."/>
            <person name="Ruytinx J."/>
            <person name="Liao H.L."/>
            <person name="Branco S."/>
            <person name="Kuo A."/>
            <person name="LaButti K."/>
            <person name="Lipzen A."/>
            <person name="Andreopoulos W."/>
            <person name="Pangilinan J."/>
            <person name="Riley R."/>
            <person name="Hundley H."/>
            <person name="Na H."/>
            <person name="Barry K."/>
            <person name="Grigoriev I.V."/>
            <person name="Stajich J.E."/>
            <person name="Kennedy P.G."/>
        </authorList>
    </citation>
    <scope>NUCLEOTIDE SEQUENCE</scope>
    <source>
        <strain evidence="2">FC423</strain>
    </source>
</reference>
<feature type="region of interest" description="Disordered" evidence="1">
    <location>
        <begin position="188"/>
        <end position="227"/>
    </location>
</feature>
<dbReference type="OrthoDB" id="3025659at2759"/>
<dbReference type="RefSeq" id="XP_041293689.1">
    <property type="nucleotide sequence ID" value="XM_041440487.1"/>
</dbReference>
<dbReference type="Proteomes" id="UP000823399">
    <property type="component" value="Unassembled WGS sequence"/>
</dbReference>
<feature type="compositionally biased region" description="Low complexity" evidence="1">
    <location>
        <begin position="357"/>
        <end position="371"/>
    </location>
</feature>
<evidence type="ECO:0000313" key="3">
    <source>
        <dbReference type="Proteomes" id="UP000823399"/>
    </source>
</evidence>
<feature type="compositionally biased region" description="Basic and acidic residues" evidence="1">
    <location>
        <begin position="339"/>
        <end position="355"/>
    </location>
</feature>
<comment type="caution">
    <text evidence="2">The sequence shown here is derived from an EMBL/GenBank/DDBJ whole genome shotgun (WGS) entry which is preliminary data.</text>
</comment>
<organism evidence="2 3">
    <name type="scientific">Suillus discolor</name>
    <dbReference type="NCBI Taxonomy" id="1912936"/>
    <lineage>
        <taxon>Eukaryota</taxon>
        <taxon>Fungi</taxon>
        <taxon>Dikarya</taxon>
        <taxon>Basidiomycota</taxon>
        <taxon>Agaricomycotina</taxon>
        <taxon>Agaricomycetes</taxon>
        <taxon>Agaricomycetidae</taxon>
        <taxon>Boletales</taxon>
        <taxon>Suillineae</taxon>
        <taxon>Suillaceae</taxon>
        <taxon>Suillus</taxon>
    </lineage>
</organism>
<gene>
    <name evidence="2" type="ORF">F5147DRAFT_760658</name>
</gene>
<accession>A0A9P7F9W9</accession>
<dbReference type="EMBL" id="JABBWM010000023">
    <property type="protein sequence ID" value="KAG2109744.1"/>
    <property type="molecule type" value="Genomic_DNA"/>
</dbReference>
<dbReference type="GeneID" id="64702746"/>
<sequence length="610" mass="68132">MDPTLDEISLHGAVLPSNWLIFISFCKKRRRTGLGVIHLHASHEPQHPAYYQKLANDVVEHMMLFPARGMPRLDGYLRAVLDFDTIKVPSGLVKHVHKTRQSTKLRWLVTFPIFLPSSPDHRTRDIDALKRAVLEVKEFIQKVPGSTKDMHAKFQMAHKGIVAEKKLFYVQNERLALTAVCKKSSSMDSGKQTVVADENPDGSEPVDVLDKRGPGRPRKQKEAPPAPQNVTISYSLVMYSFEQMKKPKTKRSEETAIIKLYQDEPFDTLKAQILKCISESLKPKKLDYDDYKIMFTILRHQTAPLSLKKTAEYEHLVECAVRMKTPAVKLLIEALKDQTASKKRKNGDPEGDGAKASDTGDTSQSSGSNSDGQKRKKKKKKKKLVKELPLNIELSAQIKLLQNRYTCNKPGCLTSGYCYILPDNNAHFTPSHRHLSVWAAALAAKPPITTLDKPPNHKEFDTLSSNLLSNSAPLIQRRLAERNTAQSTPDPSTLTVPTINFNLPNDIFSFLRPASAPLPTTPGRTNALVNSADMPVLPVSARPGPDLSLANFCAVYDLSPDIHAKLTENRYTGTRTIRYIVVSELKEMGFKNGEIAAMKDAVAQWANGEM</sequence>
<feature type="region of interest" description="Disordered" evidence="1">
    <location>
        <begin position="339"/>
        <end position="383"/>
    </location>
</feature>
<keyword evidence="3" id="KW-1185">Reference proteome</keyword>
<evidence type="ECO:0000313" key="2">
    <source>
        <dbReference type="EMBL" id="KAG2109744.1"/>
    </source>
</evidence>
<proteinExistence type="predicted"/>
<feature type="compositionally biased region" description="Basic residues" evidence="1">
    <location>
        <begin position="374"/>
        <end position="383"/>
    </location>
</feature>
<protein>
    <submittedName>
        <fullName evidence="2">Uncharacterized protein</fullName>
    </submittedName>
</protein>
<dbReference type="AlphaFoldDB" id="A0A9P7F9W9"/>
<name>A0A9P7F9W9_9AGAM</name>